<feature type="region of interest" description="Disordered" evidence="1">
    <location>
        <begin position="160"/>
        <end position="183"/>
    </location>
</feature>
<name>A0AAV7HF45_COTGL</name>
<accession>A0AAV7HF45</accession>
<evidence type="ECO:0000256" key="1">
    <source>
        <dbReference type="SAM" id="MobiDB-lite"/>
    </source>
</evidence>
<feature type="region of interest" description="Disordered" evidence="1">
    <location>
        <begin position="107"/>
        <end position="142"/>
    </location>
</feature>
<dbReference type="AlphaFoldDB" id="A0AAV7HF45"/>
<feature type="compositionally biased region" description="Acidic residues" evidence="1">
    <location>
        <begin position="120"/>
        <end position="130"/>
    </location>
</feature>
<organism evidence="2 3">
    <name type="scientific">Cotesia glomerata</name>
    <name type="common">Lepidopteran parasitic wasp</name>
    <name type="synonym">Apanteles glomeratus</name>
    <dbReference type="NCBI Taxonomy" id="32391"/>
    <lineage>
        <taxon>Eukaryota</taxon>
        <taxon>Metazoa</taxon>
        <taxon>Ecdysozoa</taxon>
        <taxon>Arthropoda</taxon>
        <taxon>Hexapoda</taxon>
        <taxon>Insecta</taxon>
        <taxon>Pterygota</taxon>
        <taxon>Neoptera</taxon>
        <taxon>Endopterygota</taxon>
        <taxon>Hymenoptera</taxon>
        <taxon>Apocrita</taxon>
        <taxon>Ichneumonoidea</taxon>
        <taxon>Braconidae</taxon>
        <taxon>Microgastrinae</taxon>
        <taxon>Cotesia</taxon>
    </lineage>
</organism>
<comment type="caution">
    <text evidence="2">The sequence shown here is derived from an EMBL/GenBank/DDBJ whole genome shotgun (WGS) entry which is preliminary data.</text>
</comment>
<proteinExistence type="predicted"/>
<keyword evidence="3" id="KW-1185">Reference proteome</keyword>
<evidence type="ECO:0000313" key="3">
    <source>
        <dbReference type="Proteomes" id="UP000826195"/>
    </source>
</evidence>
<dbReference type="EMBL" id="JAHXZJ010002982">
    <property type="protein sequence ID" value="KAH0535724.1"/>
    <property type="molecule type" value="Genomic_DNA"/>
</dbReference>
<evidence type="ECO:0000313" key="2">
    <source>
        <dbReference type="EMBL" id="KAH0535724.1"/>
    </source>
</evidence>
<protein>
    <submittedName>
        <fullName evidence="2">Uncharacterized protein</fullName>
    </submittedName>
</protein>
<reference evidence="2 3" key="1">
    <citation type="journal article" date="2021" name="J. Hered.">
        <title>A chromosome-level genome assembly of the parasitoid wasp, Cotesia glomerata (Hymenoptera: Braconidae).</title>
        <authorList>
            <person name="Pinto B.J."/>
            <person name="Weis J.J."/>
            <person name="Gamble T."/>
            <person name="Ode P.J."/>
            <person name="Paul R."/>
            <person name="Zaspel J.M."/>
        </authorList>
    </citation>
    <scope>NUCLEOTIDE SEQUENCE [LARGE SCALE GENOMIC DNA]</scope>
    <source>
        <strain evidence="2">CgM1</strain>
    </source>
</reference>
<feature type="compositionally biased region" description="Basic and acidic residues" evidence="1">
    <location>
        <begin position="109"/>
        <end position="119"/>
    </location>
</feature>
<dbReference type="Proteomes" id="UP000826195">
    <property type="component" value="Unassembled WGS sequence"/>
</dbReference>
<gene>
    <name evidence="2" type="ORF">KQX54_018547</name>
</gene>
<sequence length="183" mass="20901">MLVFLAFVADSGCEFGRNESEHMRTRIVNVVNTFQPRLRRNGKHNFCSITRVLSDKVLDANKFIRGPEIHFHIRSYTRKQSYHISNDEFIPGLIYAERTDWLFKPPVSQEKEVEEKKKEEEEEEEEEEEKEGPNGYRAVSNTEEGASNVGCIAVYGKSSKSIRSRVVSSNGDEVVVVEDAGLD</sequence>